<dbReference type="OrthoDB" id="1816761at2"/>
<dbReference type="InterPro" id="IPR002035">
    <property type="entry name" value="VWF_A"/>
</dbReference>
<organism evidence="8 9">
    <name type="scientific">Ruminococcus albus</name>
    <dbReference type="NCBI Taxonomy" id="1264"/>
    <lineage>
        <taxon>Bacteria</taxon>
        <taxon>Bacillati</taxon>
        <taxon>Bacillota</taxon>
        <taxon>Clostridia</taxon>
        <taxon>Eubacteriales</taxon>
        <taxon>Oscillospiraceae</taxon>
        <taxon>Ruminococcus</taxon>
    </lineage>
</organism>
<keyword evidence="4" id="KW-0106">Calcium</keyword>
<dbReference type="InterPro" id="IPR059100">
    <property type="entry name" value="TSP3_bac"/>
</dbReference>
<evidence type="ECO:0000256" key="6">
    <source>
        <dbReference type="SAM" id="SignalP"/>
    </source>
</evidence>
<dbReference type="InterPro" id="IPR028974">
    <property type="entry name" value="TSP_type-3_rpt"/>
</dbReference>
<dbReference type="SMART" id="SM00327">
    <property type="entry name" value="VWA"/>
    <property type="match status" value="1"/>
</dbReference>
<dbReference type="PANTHER" id="PTHR37467">
    <property type="entry name" value="EXPORTED CALCIUM-BINDING GLYCOPROTEIN-RELATED"/>
    <property type="match status" value="1"/>
</dbReference>
<dbReference type="Gene3D" id="3.40.50.410">
    <property type="entry name" value="von Willebrand factor, type A domain"/>
    <property type="match status" value="1"/>
</dbReference>
<keyword evidence="2" id="KW-0964">Secreted</keyword>
<gene>
    <name evidence="8" type="ORF">SAMN05216469_10780</name>
</gene>
<dbReference type="PROSITE" id="PS50234">
    <property type="entry name" value="VWFA"/>
    <property type="match status" value="1"/>
</dbReference>
<sequence>MKKKQSPKLKRIVSGLLSLTMITSLSAVLPANADAASKHEAYPYAVFAADELGGITLNVDGLTVNGNACTNGVYSTTAKYANINGTISENEALVVDEVVTDDESTTDAQDSSNSFDVSRDMIYIHNKLMTSWFNNSRNFDNDYTLSEMNINLNSPVYVTGKLAYKGNMALNTAIGAVSDVTLSDGNLNGNNAVIYSKFGDIKITESQASMNGLIYAPFGTVTIDCDNFNLNGLVIAQNVVINSGNANINYSNTWAEFVGTETEKLSWTLDDWKYLADTDKDGLPNIIEKEIGTKPYEADTDGDLLPDGYEVLSLGTDPLKIDTNDNGVSDYDEDFDTDGLSNGQEYEIGTRPYSSDTDGDNLKDGDEVNTYNTDPLEVDTDKDGLNDDDEIYFGTDPNDPDTDDNGILDGDEKRFQTFTHKVKNEDCAVTEVIVSMEGTGNLQKTTEVESVMNRDMICTDVVGLVGEPFSIETTSKFDKATLSFKIDQSKLGDTDFDDLLFLWYDEGNYKFEELDTIYDEANSMVSVETTHFSKYMVVDKYTWFEAWSMQFNYNPGREHVDGDYAGYEKNYTVLTIDCSGSMSSNDPISIRSNINSAYDAQFTRTCGRISASEKFISLMMGDDLTSIVLFDNYAFNKMAMTDDQHQLKLGLQNVCNRGGTEFLPAIQSSLGMFSDSQLTDKKANNRIILLSDGIDFYPTETKKYLLNLYDQNKSDVRKCVKIYTIALGYGADEAFLEEIANITGGVAYKAYTASELVDIYSDIGIGGDFDTTDTDGDGLYDAVESAGIRIQNGNIIYSNPTTKHTDTDGLEDGEEIDPTPKHSNKKVYDIFGNVSAVKGYYFVMKSDPSKNDTDGDLDKDNIDPHPLRYQLNDCFIDKIEDLEDYADEYNGNAVDWLMKYSIDKEYWLTLMFIRSFADGTNGTSNYVGGNWPVVANEIDWGFVNYVYNNDYDLYMYFNNTTEIYANPDGEIVDLRHLAATATVYIYKTDLLDAQYFDYLGYHDYQAWYHVINNARTLGKNIVTLGKNAFKVASTEMFEYNFDNLGGWAGDLQTLMNDTYDQVMGSEDYDTFYDAFYNSIGTNSFSMDDMYADTDAYNVYIQLLDGSNFSLADAFDDYYTDGYLKRYSSFTNNWSEDEISDLTYTYTKNKFANLYQWPLFDHDFSTSQSKAARDAFVKFLMEKISNE</sequence>
<reference evidence="8 9" key="1">
    <citation type="submission" date="2016-10" db="EMBL/GenBank/DDBJ databases">
        <authorList>
            <person name="de Groot N.N."/>
        </authorList>
    </citation>
    <scope>NUCLEOTIDE SEQUENCE [LARGE SCALE GENOMIC DNA]</scope>
    <source>
        <strain evidence="8 9">KH2T6</strain>
    </source>
</reference>
<dbReference type="EMBL" id="FOAT01000007">
    <property type="protein sequence ID" value="SEK89608.1"/>
    <property type="molecule type" value="Genomic_DNA"/>
</dbReference>
<evidence type="ECO:0000256" key="3">
    <source>
        <dbReference type="ARBA" id="ARBA00022729"/>
    </source>
</evidence>
<keyword evidence="3 6" id="KW-0732">Signal</keyword>
<dbReference type="PANTHER" id="PTHR37467:SF1">
    <property type="entry name" value="EXPORTED CALCIUM-BINDING GLYCOPROTEIN"/>
    <property type="match status" value="1"/>
</dbReference>
<accession>A0A1H7KS77</accession>
<dbReference type="Proteomes" id="UP000186015">
    <property type="component" value="Unassembled WGS sequence"/>
</dbReference>
<dbReference type="Pfam" id="PF18884">
    <property type="entry name" value="TSP3_bac"/>
    <property type="match status" value="4"/>
</dbReference>
<dbReference type="InterPro" id="IPR053180">
    <property type="entry name" value="Ca-binding_acidic-repeat"/>
</dbReference>
<dbReference type="SUPFAM" id="SSF53300">
    <property type="entry name" value="vWA-like"/>
    <property type="match status" value="1"/>
</dbReference>
<dbReference type="Pfam" id="PF13519">
    <property type="entry name" value="VWA_2"/>
    <property type="match status" value="1"/>
</dbReference>
<name>A0A1H7KS77_RUMAL</name>
<dbReference type="SUPFAM" id="SSF103647">
    <property type="entry name" value="TSP type-3 repeat"/>
    <property type="match status" value="1"/>
</dbReference>
<dbReference type="GO" id="GO:0005509">
    <property type="term" value="F:calcium ion binding"/>
    <property type="evidence" value="ECO:0007669"/>
    <property type="project" value="InterPro"/>
</dbReference>
<feature type="domain" description="VWFA" evidence="7">
    <location>
        <begin position="571"/>
        <end position="763"/>
    </location>
</feature>
<dbReference type="InterPro" id="IPR036465">
    <property type="entry name" value="vWFA_dom_sf"/>
</dbReference>
<evidence type="ECO:0000313" key="8">
    <source>
        <dbReference type="EMBL" id="SEK89608.1"/>
    </source>
</evidence>
<evidence type="ECO:0000256" key="5">
    <source>
        <dbReference type="SAM" id="MobiDB-lite"/>
    </source>
</evidence>
<evidence type="ECO:0000256" key="1">
    <source>
        <dbReference type="ARBA" id="ARBA00004613"/>
    </source>
</evidence>
<evidence type="ECO:0000256" key="2">
    <source>
        <dbReference type="ARBA" id="ARBA00022525"/>
    </source>
</evidence>
<feature type="region of interest" description="Disordered" evidence="5">
    <location>
        <begin position="319"/>
        <end position="386"/>
    </location>
</feature>
<dbReference type="CDD" id="cd00198">
    <property type="entry name" value="vWFA"/>
    <property type="match status" value="1"/>
</dbReference>
<proteinExistence type="predicted"/>
<evidence type="ECO:0000259" key="7">
    <source>
        <dbReference type="PROSITE" id="PS50234"/>
    </source>
</evidence>
<feature type="chain" id="PRO_5038749713" evidence="6">
    <location>
        <begin position="34"/>
        <end position="1186"/>
    </location>
</feature>
<protein>
    <submittedName>
        <fullName evidence="8">von Willebrand factor type A domain-containing protein</fullName>
    </submittedName>
</protein>
<dbReference type="RefSeq" id="WP_074833137.1">
    <property type="nucleotide sequence ID" value="NZ_FOAT01000007.1"/>
</dbReference>
<evidence type="ECO:0000256" key="4">
    <source>
        <dbReference type="ARBA" id="ARBA00022837"/>
    </source>
</evidence>
<evidence type="ECO:0000313" key="9">
    <source>
        <dbReference type="Proteomes" id="UP000186015"/>
    </source>
</evidence>
<feature type="signal peptide" evidence="6">
    <location>
        <begin position="1"/>
        <end position="33"/>
    </location>
</feature>
<comment type="subcellular location">
    <subcellularLocation>
        <location evidence="1">Secreted</location>
    </subcellularLocation>
</comment>
<dbReference type="AlphaFoldDB" id="A0A1H7KS77"/>